<dbReference type="GO" id="GO:0019706">
    <property type="term" value="F:protein-cysteine S-palmitoyltransferase activity"/>
    <property type="evidence" value="ECO:0007669"/>
    <property type="project" value="UniProtKB-EC"/>
</dbReference>
<evidence type="ECO:0000256" key="5">
    <source>
        <dbReference type="ARBA" id="ARBA00023136"/>
    </source>
</evidence>
<evidence type="ECO:0000256" key="4">
    <source>
        <dbReference type="ARBA" id="ARBA00022989"/>
    </source>
</evidence>
<accession>A0A9W7GFL9</accession>
<dbReference type="InterPro" id="IPR039859">
    <property type="entry name" value="PFA4/ZDH16/20/ERF2-like"/>
</dbReference>
<evidence type="ECO:0000256" key="1">
    <source>
        <dbReference type="ARBA" id="ARBA00004141"/>
    </source>
</evidence>
<dbReference type="GO" id="GO:0006612">
    <property type="term" value="P:protein targeting to membrane"/>
    <property type="evidence" value="ECO:0007669"/>
    <property type="project" value="TreeGrafter"/>
</dbReference>
<dbReference type="PROSITE" id="PS50216">
    <property type="entry name" value="DHHC"/>
    <property type="match status" value="1"/>
</dbReference>
<comment type="caution">
    <text evidence="9">The sequence shown here is derived from an EMBL/GenBank/DDBJ whole genome shotgun (WGS) entry which is preliminary data.</text>
</comment>
<comment type="similarity">
    <text evidence="7">Belongs to the DHHC palmitoyltransferase family.</text>
</comment>
<comment type="domain">
    <text evidence="7">The DHHC domain is required for palmitoyltransferase activity.</text>
</comment>
<evidence type="ECO:0000313" key="10">
    <source>
        <dbReference type="Proteomes" id="UP001165065"/>
    </source>
</evidence>
<proteinExistence type="inferred from homology"/>
<evidence type="ECO:0000256" key="6">
    <source>
        <dbReference type="ARBA" id="ARBA00023315"/>
    </source>
</evidence>
<comment type="subcellular location">
    <subcellularLocation>
        <location evidence="1">Membrane</location>
        <topology evidence="1">Multi-pass membrane protein</topology>
    </subcellularLocation>
</comment>
<keyword evidence="10" id="KW-1185">Reference proteome</keyword>
<dbReference type="EC" id="2.3.1.225" evidence="7"/>
<dbReference type="GO" id="GO:0016020">
    <property type="term" value="C:membrane"/>
    <property type="evidence" value="ECO:0007669"/>
    <property type="project" value="UniProtKB-SubCell"/>
</dbReference>
<keyword evidence="5 7" id="KW-0472">Membrane</keyword>
<dbReference type="PANTHER" id="PTHR22883:SF203">
    <property type="entry name" value="PALMITOYLTRANSFERASE"/>
    <property type="match status" value="1"/>
</dbReference>
<keyword evidence="6 7" id="KW-0012">Acyltransferase</keyword>
<feature type="domain" description="Palmitoyltransferase DHHC" evidence="8">
    <location>
        <begin position="93"/>
        <end position="204"/>
    </location>
</feature>
<evidence type="ECO:0000256" key="7">
    <source>
        <dbReference type="RuleBase" id="RU079119"/>
    </source>
</evidence>
<gene>
    <name evidence="9" type="ORF">TrCOL_g10295</name>
</gene>
<reference evidence="10" key="1">
    <citation type="journal article" date="2023" name="Commun. Biol.">
        <title>Genome analysis of Parmales, the sister group of diatoms, reveals the evolutionary specialization of diatoms from phago-mixotrophs to photoautotrophs.</title>
        <authorList>
            <person name="Ban H."/>
            <person name="Sato S."/>
            <person name="Yoshikawa S."/>
            <person name="Yamada K."/>
            <person name="Nakamura Y."/>
            <person name="Ichinomiya M."/>
            <person name="Sato N."/>
            <person name="Blanc-Mathieu R."/>
            <person name="Endo H."/>
            <person name="Kuwata A."/>
            <person name="Ogata H."/>
        </authorList>
    </citation>
    <scope>NUCLEOTIDE SEQUENCE [LARGE SCALE GENOMIC DNA]</scope>
</reference>
<evidence type="ECO:0000313" key="9">
    <source>
        <dbReference type="EMBL" id="GMI45106.1"/>
    </source>
</evidence>
<feature type="transmembrane region" description="Helical" evidence="7">
    <location>
        <begin position="124"/>
        <end position="148"/>
    </location>
</feature>
<dbReference type="GO" id="GO:0005783">
    <property type="term" value="C:endoplasmic reticulum"/>
    <property type="evidence" value="ECO:0007669"/>
    <property type="project" value="TreeGrafter"/>
</dbReference>
<protein>
    <recommendedName>
        <fullName evidence="7">Palmitoyltransferase</fullName>
        <ecNumber evidence="7">2.3.1.225</ecNumber>
    </recommendedName>
</protein>
<keyword evidence="4 7" id="KW-1133">Transmembrane helix</keyword>
<evidence type="ECO:0000256" key="2">
    <source>
        <dbReference type="ARBA" id="ARBA00022679"/>
    </source>
</evidence>
<name>A0A9W7GFL9_9STRA</name>
<dbReference type="EMBL" id="BRYA01000237">
    <property type="protein sequence ID" value="GMI45106.1"/>
    <property type="molecule type" value="Genomic_DNA"/>
</dbReference>
<dbReference type="OrthoDB" id="9909019at2759"/>
<dbReference type="Proteomes" id="UP001165065">
    <property type="component" value="Unassembled WGS sequence"/>
</dbReference>
<dbReference type="AlphaFoldDB" id="A0A9W7GFL9"/>
<comment type="catalytic activity">
    <reaction evidence="7">
        <text>L-cysteinyl-[protein] + hexadecanoyl-CoA = S-hexadecanoyl-L-cysteinyl-[protein] + CoA</text>
        <dbReference type="Rhea" id="RHEA:36683"/>
        <dbReference type="Rhea" id="RHEA-COMP:10131"/>
        <dbReference type="Rhea" id="RHEA-COMP:11032"/>
        <dbReference type="ChEBI" id="CHEBI:29950"/>
        <dbReference type="ChEBI" id="CHEBI:57287"/>
        <dbReference type="ChEBI" id="CHEBI:57379"/>
        <dbReference type="ChEBI" id="CHEBI:74151"/>
        <dbReference type="EC" id="2.3.1.225"/>
    </reaction>
</comment>
<evidence type="ECO:0000259" key="8">
    <source>
        <dbReference type="Pfam" id="PF01529"/>
    </source>
</evidence>
<dbReference type="PANTHER" id="PTHR22883">
    <property type="entry name" value="ZINC FINGER DHHC DOMAIN CONTAINING PROTEIN"/>
    <property type="match status" value="1"/>
</dbReference>
<feature type="transmembrane region" description="Helical" evidence="7">
    <location>
        <begin position="168"/>
        <end position="197"/>
    </location>
</feature>
<organism evidence="9 10">
    <name type="scientific">Triparma columacea</name>
    <dbReference type="NCBI Taxonomy" id="722753"/>
    <lineage>
        <taxon>Eukaryota</taxon>
        <taxon>Sar</taxon>
        <taxon>Stramenopiles</taxon>
        <taxon>Ochrophyta</taxon>
        <taxon>Bolidophyceae</taxon>
        <taxon>Parmales</taxon>
        <taxon>Triparmaceae</taxon>
        <taxon>Triparma</taxon>
    </lineage>
</organism>
<dbReference type="GO" id="GO:0005794">
    <property type="term" value="C:Golgi apparatus"/>
    <property type="evidence" value="ECO:0007669"/>
    <property type="project" value="TreeGrafter"/>
</dbReference>
<evidence type="ECO:0000256" key="3">
    <source>
        <dbReference type="ARBA" id="ARBA00022692"/>
    </source>
</evidence>
<dbReference type="Pfam" id="PF01529">
    <property type="entry name" value="DHHC"/>
    <property type="match status" value="1"/>
</dbReference>
<sequence>MPRPMQRTNGLQCPWSRDQIILVILEITWESCYYTTTLLTSPLLPLPPIFFIHTLALLLRISFYYNISASDPCTPPAGCCVFKIRKNYVGEDRFCSTCKKIVPGIDHHCTWLNTCISRHNYDAFLLLVFTNVFGMAIRVFIAISNAFPDLFAPLMSDSMEPRETGYKMMWVSLLVVSALMFLSSGFLMAFHIYLCYINMGTYDLLLKIRKDRMEKRNKKGVVPEENV</sequence>
<keyword evidence="3 7" id="KW-0812">Transmembrane</keyword>
<keyword evidence="2 7" id="KW-0808">Transferase</keyword>
<dbReference type="InterPro" id="IPR001594">
    <property type="entry name" value="Palmitoyltrfase_DHHC"/>
</dbReference>